<sequence length="355" mass="35683">MPKSVRPWLTAAVAIAGVGAVSLAPLEPAAKPDVRVENTAMLVDEPLSPFEYYPQVLQRSVSNANDLVREYLADPLPVVRAIADNQNKALADVVEAAAALDPGAFVHAVVAAVSQPVTGLVKVVGSGEPFETASSMLVRLALPVVSGVLAAGAAMADVVKAFADLDLVNAVSGLLNVPGRIADGMLNGRVDGQHDEYFGLLGKVVEAPVSEQISGPVDYLIQSLQGIGDTITSSAPAPSPMAGPAVLPDLGSTTVTVTEPADDPEPAAPRTTTDDDGPSAPASGTHHADEDRPAASGDADASAPPPPGTDDSETASGTSTDDPATGADRPDENTGASSPSAAPSTRGDDTAAPSA</sequence>
<name>A0A7I7MI63_9MYCO</name>
<evidence type="ECO:0008006" key="4">
    <source>
        <dbReference type="Google" id="ProtNLM"/>
    </source>
</evidence>
<dbReference type="KEGG" id="mpsc:MPSYJ_46840"/>
<accession>A0A7I7MI63</accession>
<gene>
    <name evidence="2" type="ORF">MPSYJ_46840</name>
</gene>
<dbReference type="Proteomes" id="UP000466514">
    <property type="component" value="Chromosome"/>
</dbReference>
<proteinExistence type="predicted"/>
<evidence type="ECO:0000256" key="1">
    <source>
        <dbReference type="SAM" id="MobiDB-lite"/>
    </source>
</evidence>
<dbReference type="RefSeq" id="WP_163725357.1">
    <property type="nucleotide sequence ID" value="NZ_AP022574.1"/>
</dbReference>
<dbReference type="EMBL" id="AP022574">
    <property type="protein sequence ID" value="BBX71223.1"/>
    <property type="molecule type" value="Genomic_DNA"/>
</dbReference>
<feature type="region of interest" description="Disordered" evidence="1">
    <location>
        <begin position="231"/>
        <end position="355"/>
    </location>
</feature>
<evidence type="ECO:0000313" key="3">
    <source>
        <dbReference type="Proteomes" id="UP000466514"/>
    </source>
</evidence>
<feature type="compositionally biased region" description="Low complexity" evidence="1">
    <location>
        <begin position="233"/>
        <end position="245"/>
    </location>
</feature>
<evidence type="ECO:0000313" key="2">
    <source>
        <dbReference type="EMBL" id="BBX71223.1"/>
    </source>
</evidence>
<keyword evidence="3" id="KW-1185">Reference proteome</keyword>
<organism evidence="2 3">
    <name type="scientific">Mycolicibacterium psychrotolerans</name>
    <dbReference type="NCBI Taxonomy" id="216929"/>
    <lineage>
        <taxon>Bacteria</taxon>
        <taxon>Bacillati</taxon>
        <taxon>Actinomycetota</taxon>
        <taxon>Actinomycetes</taxon>
        <taxon>Mycobacteriales</taxon>
        <taxon>Mycobacteriaceae</taxon>
        <taxon>Mycolicibacterium</taxon>
    </lineage>
</organism>
<reference evidence="2 3" key="1">
    <citation type="journal article" date="2019" name="Emerg. Microbes Infect.">
        <title>Comprehensive subspecies identification of 175 nontuberculous mycobacteria species based on 7547 genomic profiles.</title>
        <authorList>
            <person name="Matsumoto Y."/>
            <person name="Kinjo T."/>
            <person name="Motooka D."/>
            <person name="Nabeya D."/>
            <person name="Jung N."/>
            <person name="Uechi K."/>
            <person name="Horii T."/>
            <person name="Iida T."/>
            <person name="Fujita J."/>
            <person name="Nakamura S."/>
        </authorList>
    </citation>
    <scope>NUCLEOTIDE SEQUENCE [LARGE SCALE GENOMIC DNA]</scope>
    <source>
        <strain evidence="2 3">JCM 13323</strain>
    </source>
</reference>
<dbReference type="AlphaFoldDB" id="A0A7I7MI63"/>
<protein>
    <recommendedName>
        <fullName evidence="4">PE-PGRS family protein</fullName>
    </recommendedName>
</protein>